<organism evidence="1 2">
    <name type="scientific">Pangasianodon gigas</name>
    <name type="common">Mekong giant catfish</name>
    <name type="synonym">Pangasius gigas</name>
    <dbReference type="NCBI Taxonomy" id="30993"/>
    <lineage>
        <taxon>Eukaryota</taxon>
        <taxon>Metazoa</taxon>
        <taxon>Chordata</taxon>
        <taxon>Craniata</taxon>
        <taxon>Vertebrata</taxon>
        <taxon>Euteleostomi</taxon>
        <taxon>Actinopterygii</taxon>
        <taxon>Neopterygii</taxon>
        <taxon>Teleostei</taxon>
        <taxon>Ostariophysi</taxon>
        <taxon>Siluriformes</taxon>
        <taxon>Pangasiidae</taxon>
        <taxon>Pangasianodon</taxon>
    </lineage>
</organism>
<name>A0ACC5X7C6_PANGG</name>
<keyword evidence="2" id="KW-1185">Reference proteome</keyword>
<proteinExistence type="predicted"/>
<accession>A0ACC5X7C6</accession>
<gene>
    <name evidence="1" type="ORF">PGIGA_G00069770</name>
</gene>
<evidence type="ECO:0000313" key="2">
    <source>
        <dbReference type="Proteomes" id="UP000829447"/>
    </source>
</evidence>
<dbReference type="Proteomes" id="UP000829447">
    <property type="component" value="Linkage Group LG15"/>
</dbReference>
<sequence length="127" mass="13782">MRGALWEWRTLLRLVSVSIVRLCYDVESRREEEVDEDVSLSESRSDFPRGSNAALQVVQADISSISSDAVVHPTNSTFHTGGEVGSALEKKGGKEFGEAVLELRKKNGPLEVAGGEAASQSYGLLLF</sequence>
<reference evidence="1 2" key="1">
    <citation type="journal article" date="2022" name="bioRxiv">
        <title>An ancient truncated duplication of the anti-Mullerian hormone receptor type 2 gene is a potential conserved master sex determinant in the Pangasiidae catfish family.</title>
        <authorList>
            <person name="Wen M."/>
            <person name="Pan Q."/>
            <person name="Jouanno E."/>
            <person name="Montfort J."/>
            <person name="Zahm M."/>
            <person name="Cabau C."/>
            <person name="Klopp C."/>
            <person name="Iampietro C."/>
            <person name="Roques C."/>
            <person name="Bouchez O."/>
            <person name="Castinel A."/>
            <person name="Donnadieu C."/>
            <person name="Parrinello H."/>
            <person name="Poncet C."/>
            <person name="Belmonte E."/>
            <person name="Gautier V."/>
            <person name="Avarre J.-C."/>
            <person name="Dugue R."/>
            <person name="Gustiano R."/>
            <person name="Ha T.T.T."/>
            <person name="Campet M."/>
            <person name="Sriphairoj K."/>
            <person name="Ribolli J."/>
            <person name="de Almeida F.L."/>
            <person name="Desvignes T."/>
            <person name="Postlethwait J.H."/>
            <person name="Bucao C.F."/>
            <person name="Robinson-Rechavi M."/>
            <person name="Bobe J."/>
            <person name="Herpin A."/>
            <person name="Guiguen Y."/>
        </authorList>
    </citation>
    <scope>NUCLEOTIDE SEQUENCE [LARGE SCALE GENOMIC DNA]</scope>
    <source>
        <strain evidence="1">YG-Dec2019</strain>
    </source>
</reference>
<dbReference type="EMBL" id="CM040468">
    <property type="protein sequence ID" value="MCI4387035.1"/>
    <property type="molecule type" value="Genomic_DNA"/>
</dbReference>
<protein>
    <submittedName>
        <fullName evidence="1">Uncharacterized protein</fullName>
    </submittedName>
</protein>
<evidence type="ECO:0000313" key="1">
    <source>
        <dbReference type="EMBL" id="MCI4387035.1"/>
    </source>
</evidence>
<comment type="caution">
    <text evidence="1">The sequence shown here is derived from an EMBL/GenBank/DDBJ whole genome shotgun (WGS) entry which is preliminary data.</text>
</comment>